<feature type="compositionally biased region" description="Pro residues" evidence="1">
    <location>
        <begin position="1"/>
        <end position="13"/>
    </location>
</feature>
<evidence type="ECO:0008006" key="3">
    <source>
        <dbReference type="Google" id="ProtNLM"/>
    </source>
</evidence>
<feature type="compositionally biased region" description="Low complexity" evidence="1">
    <location>
        <begin position="585"/>
        <end position="606"/>
    </location>
</feature>
<comment type="caution">
    <text evidence="2">The sequence shown here is derived from an EMBL/GenBank/DDBJ whole genome shotgun (WGS) entry which is preliminary data.</text>
</comment>
<accession>A0A1J5QG16</accession>
<gene>
    <name evidence="2" type="ORF">GALL_360460</name>
</gene>
<protein>
    <recommendedName>
        <fullName evidence="3">Transposase</fullName>
    </recommendedName>
</protein>
<name>A0A1J5QG16_9ZZZZ</name>
<dbReference type="AlphaFoldDB" id="A0A1J5QG16"/>
<organism evidence="2">
    <name type="scientific">mine drainage metagenome</name>
    <dbReference type="NCBI Taxonomy" id="410659"/>
    <lineage>
        <taxon>unclassified sequences</taxon>
        <taxon>metagenomes</taxon>
        <taxon>ecological metagenomes</taxon>
    </lineage>
</organism>
<evidence type="ECO:0000313" key="2">
    <source>
        <dbReference type="EMBL" id="OIQ82178.1"/>
    </source>
</evidence>
<feature type="region of interest" description="Disordered" evidence="1">
    <location>
        <begin position="576"/>
        <end position="627"/>
    </location>
</feature>
<proteinExistence type="predicted"/>
<feature type="region of interest" description="Disordered" evidence="1">
    <location>
        <begin position="1"/>
        <end position="30"/>
    </location>
</feature>
<sequence>MSEPITPPKPPKPPRLRAPIDVTEKRQPSGEEFTEACAAVDWLGEGFHQGLRLAINEGGGRPGSVPARAVLVAWVLNAFEEGSRAEHTEAASQLVACSDEQLAQLSMVRLPVDRAYQRIWAKTDRVIKALDDGFDFQDGSATVHADLAWLFEVFPSAVVPANLPWSHTRSVDGTDWETCGTFVSPDPECDGATPPDTDTPLEEHAKTLAKTRSRLKGKVELGPDGRAIYTRDVDARAGHRSANHQHKAGLYIGYELHLSVQIRDYAYAGKPGQLTYGLDVPNIITSARLVPAGAHRGHATVPMLCAERVPEPGKAPTPDRTGSPVKVVVWDRGYSLLAFENAHGPLLLAGIEPIFELTDAQRSQVQVLTDVTWHDGTPFSKYLPDHLRDLPRIGRNDSAEERRRIQALYDERARWRYSNHGRPDADGYQRLMCPFCAGRLRASQLTQRKVSKNAPLVTLPDGVEKCCGGVITAAPSYFTLAQGLGLVYGTTAWTLAYGPRVLVETANSLLKDKYAALTRTYSKLMGLAKRTFALAFLLAGINRRIIKAWRAKQAEAPAHRKRLRRHQDTLAGLVAAANAPEATEPDTGLTGTSTTHHPTTAPPSRTDPSTPSGKRARKPRASRPLRT</sequence>
<dbReference type="EMBL" id="MLJW01000834">
    <property type="protein sequence ID" value="OIQ82178.1"/>
    <property type="molecule type" value="Genomic_DNA"/>
</dbReference>
<feature type="compositionally biased region" description="Basic residues" evidence="1">
    <location>
        <begin position="614"/>
        <end position="627"/>
    </location>
</feature>
<reference evidence="2" key="1">
    <citation type="submission" date="2016-10" db="EMBL/GenBank/DDBJ databases">
        <title>Sequence of Gallionella enrichment culture.</title>
        <authorList>
            <person name="Poehlein A."/>
            <person name="Muehling M."/>
            <person name="Daniel R."/>
        </authorList>
    </citation>
    <scope>NUCLEOTIDE SEQUENCE</scope>
</reference>
<evidence type="ECO:0000256" key="1">
    <source>
        <dbReference type="SAM" id="MobiDB-lite"/>
    </source>
</evidence>